<keyword evidence="1" id="KW-0812">Transmembrane</keyword>
<keyword evidence="1" id="KW-0472">Membrane</keyword>
<gene>
    <name evidence="2" type="ORF">CCMP2556_LOCUS30686</name>
</gene>
<dbReference type="Proteomes" id="UP001642484">
    <property type="component" value="Unassembled WGS sequence"/>
</dbReference>
<feature type="transmembrane region" description="Helical" evidence="1">
    <location>
        <begin position="179"/>
        <end position="199"/>
    </location>
</feature>
<dbReference type="InterPro" id="IPR010699">
    <property type="entry name" value="DUF1275"/>
</dbReference>
<feature type="transmembrane region" description="Helical" evidence="1">
    <location>
        <begin position="343"/>
        <end position="364"/>
    </location>
</feature>
<protein>
    <submittedName>
        <fullName evidence="2">Uncharacterized protein</fullName>
    </submittedName>
</protein>
<dbReference type="Pfam" id="PF06912">
    <property type="entry name" value="DUF1275"/>
    <property type="match status" value="1"/>
</dbReference>
<organism evidence="2 3">
    <name type="scientific">Durusdinium trenchii</name>
    <dbReference type="NCBI Taxonomy" id="1381693"/>
    <lineage>
        <taxon>Eukaryota</taxon>
        <taxon>Sar</taxon>
        <taxon>Alveolata</taxon>
        <taxon>Dinophyceae</taxon>
        <taxon>Suessiales</taxon>
        <taxon>Symbiodiniaceae</taxon>
        <taxon>Durusdinium</taxon>
    </lineage>
</organism>
<comment type="caution">
    <text evidence="2">The sequence shown here is derived from an EMBL/GenBank/DDBJ whole genome shotgun (WGS) entry which is preliminary data.</text>
</comment>
<feature type="transmembrane region" description="Helical" evidence="1">
    <location>
        <begin position="219"/>
        <end position="242"/>
    </location>
</feature>
<dbReference type="PANTHER" id="PTHR37314:SF4">
    <property type="entry name" value="UPF0700 TRANSMEMBRANE PROTEIN YOAK"/>
    <property type="match status" value="1"/>
</dbReference>
<proteinExistence type="predicted"/>
<feature type="transmembrane region" description="Helical" evidence="1">
    <location>
        <begin position="376"/>
        <end position="394"/>
    </location>
</feature>
<evidence type="ECO:0000256" key="1">
    <source>
        <dbReference type="SAM" id="Phobius"/>
    </source>
</evidence>
<reference evidence="2 3" key="1">
    <citation type="submission" date="2024-02" db="EMBL/GenBank/DDBJ databases">
        <authorList>
            <person name="Chen Y."/>
            <person name="Shah S."/>
            <person name="Dougan E. K."/>
            <person name="Thang M."/>
            <person name="Chan C."/>
        </authorList>
    </citation>
    <scope>NUCLEOTIDE SEQUENCE [LARGE SCALE GENOMIC DNA]</scope>
</reference>
<keyword evidence="1" id="KW-1133">Transmembrane helix</keyword>
<sequence length="401" mass="42831">MAMPNGCPKDVSVKGTQFSPDPGEEILMNRHILIYQAAQDGVRMEPENPHRKSFSLRLRSSSAPENAIVCSLGTSSPPASERFRHLQHSAMAVQPRRIRGAVLLGLCLCSIWTFSAQQAFTKTEVIEETDVSTGVKLVAEHPLLFSFLSMALCGALCCTENSATPRQGNAEDRADYNSFLMIQNILCFASGIVNALTIIDMGMTVSHQSGNTSHTGRLIMNGGAKFGHLLASFCFGSFFAGFSKSDCEAIYSGRYSPNLLAATIAVVLGCTVHYCKEHGGAGNDNTSECLLLFAFSQGIQNGITRRCLSLPICTTHFTGYLTDVGTGFGAWARATMNGEKPPTLLKVLLFFAGTLFFLLGGVAAKELHGPYNMQGALVAAGLMGAISAGLVPVVKVKKTSP</sequence>
<accession>A0ABP0NGZ8</accession>
<keyword evidence="3" id="KW-1185">Reference proteome</keyword>
<dbReference type="PANTHER" id="PTHR37314">
    <property type="entry name" value="SLR0142 PROTEIN"/>
    <property type="match status" value="1"/>
</dbReference>
<evidence type="ECO:0000313" key="3">
    <source>
        <dbReference type="Proteomes" id="UP001642484"/>
    </source>
</evidence>
<name>A0ABP0NGZ8_9DINO</name>
<dbReference type="EMBL" id="CAXAMN010021695">
    <property type="protein sequence ID" value="CAK9062407.1"/>
    <property type="molecule type" value="Genomic_DNA"/>
</dbReference>
<evidence type="ECO:0000313" key="2">
    <source>
        <dbReference type="EMBL" id="CAK9062407.1"/>
    </source>
</evidence>